<dbReference type="SUPFAM" id="SSF46626">
    <property type="entry name" value="Cytochrome c"/>
    <property type="match status" value="1"/>
</dbReference>
<proteinExistence type="predicted"/>
<dbReference type="AlphaFoldDB" id="B8ES73"/>
<gene>
    <name evidence="7" type="ordered locus">Msil_3385</name>
</gene>
<dbReference type="Proteomes" id="UP000002257">
    <property type="component" value="Chromosome"/>
</dbReference>
<protein>
    <submittedName>
        <fullName evidence="7">Cytochrome c class I</fullName>
    </submittedName>
</protein>
<dbReference type="PANTHER" id="PTHR33751">
    <property type="entry name" value="CBB3-TYPE CYTOCHROME C OXIDASE SUBUNIT FIXP"/>
    <property type="match status" value="1"/>
</dbReference>
<name>B8ES73_METSB</name>
<evidence type="ECO:0000256" key="1">
    <source>
        <dbReference type="ARBA" id="ARBA00022617"/>
    </source>
</evidence>
<keyword evidence="8" id="KW-1185">Reference proteome</keyword>
<keyword evidence="3 4" id="KW-0408">Iron</keyword>
<accession>B8ES73</accession>
<evidence type="ECO:0000256" key="5">
    <source>
        <dbReference type="SAM" id="SignalP"/>
    </source>
</evidence>
<dbReference type="STRING" id="395965.Msil_3385"/>
<dbReference type="PROSITE" id="PS51007">
    <property type="entry name" value="CYTC"/>
    <property type="match status" value="1"/>
</dbReference>
<evidence type="ECO:0000256" key="3">
    <source>
        <dbReference type="ARBA" id="ARBA00023004"/>
    </source>
</evidence>
<dbReference type="EMBL" id="CP001280">
    <property type="protein sequence ID" value="ACK52288.1"/>
    <property type="molecule type" value="Genomic_DNA"/>
</dbReference>
<dbReference type="InterPro" id="IPR036909">
    <property type="entry name" value="Cyt_c-like_dom_sf"/>
</dbReference>
<keyword evidence="1 4" id="KW-0349">Heme</keyword>
<evidence type="ECO:0000313" key="8">
    <source>
        <dbReference type="Proteomes" id="UP000002257"/>
    </source>
</evidence>
<dbReference type="PANTHER" id="PTHR33751:SF1">
    <property type="entry name" value="CBB3-TYPE CYTOCHROME C OXIDASE SUBUNIT FIXP"/>
    <property type="match status" value="1"/>
</dbReference>
<keyword evidence="5" id="KW-0732">Signal</keyword>
<evidence type="ECO:0000259" key="6">
    <source>
        <dbReference type="PROSITE" id="PS51007"/>
    </source>
</evidence>
<feature type="domain" description="Cytochrome c" evidence="6">
    <location>
        <begin position="63"/>
        <end position="141"/>
    </location>
</feature>
<dbReference type="InterPro" id="IPR050597">
    <property type="entry name" value="Cytochrome_c_Oxidase_Subunit"/>
</dbReference>
<dbReference type="Pfam" id="PF13442">
    <property type="entry name" value="Cytochrome_CBB3"/>
    <property type="match status" value="1"/>
</dbReference>
<dbReference type="GO" id="GO:0046872">
    <property type="term" value="F:metal ion binding"/>
    <property type="evidence" value="ECO:0007669"/>
    <property type="project" value="UniProtKB-KW"/>
</dbReference>
<dbReference type="KEGG" id="msl:Msil_3385"/>
<organism evidence="7 8">
    <name type="scientific">Methylocella silvestris (strain DSM 15510 / CIP 108128 / LMG 27833 / NCIMB 13906 / BL2)</name>
    <dbReference type="NCBI Taxonomy" id="395965"/>
    <lineage>
        <taxon>Bacteria</taxon>
        <taxon>Pseudomonadati</taxon>
        <taxon>Pseudomonadota</taxon>
        <taxon>Alphaproteobacteria</taxon>
        <taxon>Hyphomicrobiales</taxon>
        <taxon>Beijerinckiaceae</taxon>
        <taxon>Methylocella</taxon>
    </lineage>
</organism>
<sequence length="147" mass="15405">MKGPCLLLFASVFLPAVADAQPSGAEKANSALPQVSLVPIAPGGGMPVNEKSALGDEYARSPEHIEAGRQLFKAMNCSGCHSSGGGGMGANLMDQSWIYGGSVENIAATIVEGRPNGMPTFRGLIPMEQIWELAAYVKTLSERPTEK</sequence>
<feature type="chain" id="PRO_5002868770" evidence="5">
    <location>
        <begin position="21"/>
        <end position="147"/>
    </location>
</feature>
<evidence type="ECO:0000256" key="4">
    <source>
        <dbReference type="PROSITE-ProRule" id="PRU00433"/>
    </source>
</evidence>
<evidence type="ECO:0000256" key="2">
    <source>
        <dbReference type="ARBA" id="ARBA00022723"/>
    </source>
</evidence>
<keyword evidence="2 4" id="KW-0479">Metal-binding</keyword>
<dbReference type="GO" id="GO:0009055">
    <property type="term" value="F:electron transfer activity"/>
    <property type="evidence" value="ECO:0007669"/>
    <property type="project" value="InterPro"/>
</dbReference>
<feature type="signal peptide" evidence="5">
    <location>
        <begin position="1"/>
        <end position="20"/>
    </location>
</feature>
<dbReference type="GO" id="GO:0020037">
    <property type="term" value="F:heme binding"/>
    <property type="evidence" value="ECO:0007669"/>
    <property type="project" value="InterPro"/>
</dbReference>
<reference evidence="7 8" key="1">
    <citation type="journal article" date="2010" name="J. Bacteriol.">
        <title>Complete genome sequence of the aerobic facultative methanotroph Methylocella silvestris BL2.</title>
        <authorList>
            <person name="Chen Y."/>
            <person name="Crombie A."/>
            <person name="Rahman M.T."/>
            <person name="Dedysh S.N."/>
            <person name="Liesack W."/>
            <person name="Stott M.B."/>
            <person name="Alam M."/>
            <person name="Theisen A.R."/>
            <person name="Murrell J.C."/>
            <person name="Dunfield P.F."/>
        </authorList>
    </citation>
    <scope>NUCLEOTIDE SEQUENCE [LARGE SCALE GENOMIC DNA]</scope>
    <source>
        <strain evidence="8">DSM 15510 / CIP 108128 / LMG 27833 / NCIMB 13906 / BL2</strain>
    </source>
</reference>
<dbReference type="InterPro" id="IPR009056">
    <property type="entry name" value="Cyt_c-like_dom"/>
</dbReference>
<dbReference type="HOGENOM" id="CLU_105359_1_0_5"/>
<evidence type="ECO:0000313" key="7">
    <source>
        <dbReference type="EMBL" id="ACK52288.1"/>
    </source>
</evidence>
<dbReference type="eggNOG" id="COG2010">
    <property type="taxonomic scope" value="Bacteria"/>
</dbReference>
<dbReference type="Gene3D" id="1.10.760.10">
    <property type="entry name" value="Cytochrome c-like domain"/>
    <property type="match status" value="1"/>
</dbReference>
<dbReference type="OrthoDB" id="9811281at2"/>